<evidence type="ECO:0000313" key="4">
    <source>
        <dbReference type="EMBL" id="CDW75911.1"/>
    </source>
</evidence>
<keyword evidence="3" id="KW-1133">Transmembrane helix</keyword>
<protein>
    <recommendedName>
        <fullName evidence="6">Transmembrane protein</fullName>
    </recommendedName>
</protein>
<dbReference type="EMBL" id="CCKQ01004752">
    <property type="protein sequence ID" value="CDW75911.1"/>
    <property type="molecule type" value="Genomic_DNA"/>
</dbReference>
<evidence type="ECO:0000313" key="5">
    <source>
        <dbReference type="Proteomes" id="UP000039865"/>
    </source>
</evidence>
<feature type="region of interest" description="Disordered" evidence="2">
    <location>
        <begin position="355"/>
        <end position="390"/>
    </location>
</feature>
<accession>A0A078A117</accession>
<dbReference type="OrthoDB" id="10674962at2759"/>
<dbReference type="Proteomes" id="UP000039865">
    <property type="component" value="Unassembled WGS sequence"/>
</dbReference>
<sequence length="447" mass="52635">MKVNVYNNNLCSDLNNHRLSRSNTLDIDDLFSNLKKDSLRKCETQKYFYQLYKQLKSAYVNSKIYEAEKFRVFDLIWNNKLSQITNVSFAQNQLDSDSDQRRQILQQRQQAQKQQLQKQEDLNWTGEQGKSQFIGQTTLMAPIKHLIIVSQGPLTNHLARQQQMKNDIDAQNQIQKALKRFKNRDYFDSLRSFSKATSYFDIDELSLELQQEQNPLFILIVDCYLCSGYSYIKMDQQFEQVLTLTQSILDIQPQHLEPLFLRFLTYIKQKNFEKCHQIHDTLIQILRERGIFKKEEKQQNLAEVDDSFDQILNERSLRRLQSSSSVYDKFRVLDLESEDNEYFQNNKKIVTVSSNSTNLTDSTEDSNKDKATASKPQQVKSEKQASKNNQQKSIQSHCLVYLFISSFVLKGFNMRQIMGMLLYFTLVVYLRRVVKKVTKSIKSLLQQ</sequence>
<keyword evidence="3" id="KW-0812">Transmembrane</keyword>
<evidence type="ECO:0000256" key="1">
    <source>
        <dbReference type="SAM" id="Coils"/>
    </source>
</evidence>
<evidence type="ECO:0000256" key="2">
    <source>
        <dbReference type="SAM" id="MobiDB-lite"/>
    </source>
</evidence>
<feature type="coiled-coil region" evidence="1">
    <location>
        <begin position="94"/>
        <end position="122"/>
    </location>
</feature>
<evidence type="ECO:0008006" key="6">
    <source>
        <dbReference type="Google" id="ProtNLM"/>
    </source>
</evidence>
<keyword evidence="5" id="KW-1185">Reference proteome</keyword>
<gene>
    <name evidence="4" type="primary">Contig4265.g4569</name>
    <name evidence="4" type="ORF">STYLEM_4907</name>
</gene>
<keyword evidence="1" id="KW-0175">Coiled coil</keyword>
<dbReference type="AlphaFoldDB" id="A0A078A117"/>
<name>A0A078A117_STYLE</name>
<dbReference type="SUPFAM" id="SSF48452">
    <property type="entry name" value="TPR-like"/>
    <property type="match status" value="1"/>
</dbReference>
<keyword evidence="3" id="KW-0472">Membrane</keyword>
<evidence type="ECO:0000256" key="3">
    <source>
        <dbReference type="SAM" id="Phobius"/>
    </source>
</evidence>
<organism evidence="4 5">
    <name type="scientific">Stylonychia lemnae</name>
    <name type="common">Ciliate</name>
    <dbReference type="NCBI Taxonomy" id="5949"/>
    <lineage>
        <taxon>Eukaryota</taxon>
        <taxon>Sar</taxon>
        <taxon>Alveolata</taxon>
        <taxon>Ciliophora</taxon>
        <taxon>Intramacronucleata</taxon>
        <taxon>Spirotrichea</taxon>
        <taxon>Stichotrichia</taxon>
        <taxon>Sporadotrichida</taxon>
        <taxon>Oxytrichidae</taxon>
        <taxon>Stylonychinae</taxon>
        <taxon>Stylonychia</taxon>
    </lineage>
</organism>
<dbReference type="InterPro" id="IPR011990">
    <property type="entry name" value="TPR-like_helical_dom_sf"/>
</dbReference>
<reference evidence="4 5" key="1">
    <citation type="submission" date="2014-06" db="EMBL/GenBank/DDBJ databases">
        <authorList>
            <person name="Swart Estienne"/>
        </authorList>
    </citation>
    <scope>NUCLEOTIDE SEQUENCE [LARGE SCALE GENOMIC DNA]</scope>
    <source>
        <strain evidence="4 5">130c</strain>
    </source>
</reference>
<proteinExistence type="predicted"/>
<dbReference type="InParanoid" id="A0A078A117"/>
<dbReference type="Gene3D" id="1.25.40.10">
    <property type="entry name" value="Tetratricopeptide repeat domain"/>
    <property type="match status" value="1"/>
</dbReference>
<feature type="transmembrane region" description="Helical" evidence="3">
    <location>
        <begin position="399"/>
        <end position="430"/>
    </location>
</feature>